<protein>
    <submittedName>
        <fullName evidence="1">Uncharacterized protein</fullName>
    </submittedName>
</protein>
<gene>
    <name evidence="1" type="ORF">E2C01_039159</name>
</gene>
<reference evidence="1 2" key="1">
    <citation type="submission" date="2019-05" db="EMBL/GenBank/DDBJ databases">
        <title>Another draft genome of Portunus trituberculatus and its Hox gene families provides insights of decapod evolution.</title>
        <authorList>
            <person name="Jeong J.-H."/>
            <person name="Song I."/>
            <person name="Kim S."/>
            <person name="Choi T."/>
            <person name="Kim D."/>
            <person name="Ryu S."/>
            <person name="Kim W."/>
        </authorList>
    </citation>
    <scope>NUCLEOTIDE SEQUENCE [LARGE SCALE GENOMIC DNA]</scope>
    <source>
        <tissue evidence="1">Muscle</tissue>
    </source>
</reference>
<dbReference type="EMBL" id="VSRR010006741">
    <property type="protein sequence ID" value="MPC45460.1"/>
    <property type="molecule type" value="Genomic_DNA"/>
</dbReference>
<sequence length="40" mass="4687">MGQRGRWPPWSWRQQFPRGTNIGARTAGQDSSVYCLWVHI</sequence>
<organism evidence="1 2">
    <name type="scientific">Portunus trituberculatus</name>
    <name type="common">Swimming crab</name>
    <name type="synonym">Neptunus trituberculatus</name>
    <dbReference type="NCBI Taxonomy" id="210409"/>
    <lineage>
        <taxon>Eukaryota</taxon>
        <taxon>Metazoa</taxon>
        <taxon>Ecdysozoa</taxon>
        <taxon>Arthropoda</taxon>
        <taxon>Crustacea</taxon>
        <taxon>Multicrustacea</taxon>
        <taxon>Malacostraca</taxon>
        <taxon>Eumalacostraca</taxon>
        <taxon>Eucarida</taxon>
        <taxon>Decapoda</taxon>
        <taxon>Pleocyemata</taxon>
        <taxon>Brachyura</taxon>
        <taxon>Eubrachyura</taxon>
        <taxon>Portunoidea</taxon>
        <taxon>Portunidae</taxon>
        <taxon>Portuninae</taxon>
        <taxon>Portunus</taxon>
    </lineage>
</organism>
<accession>A0A5B7FCX4</accession>
<evidence type="ECO:0000313" key="2">
    <source>
        <dbReference type="Proteomes" id="UP000324222"/>
    </source>
</evidence>
<comment type="caution">
    <text evidence="1">The sequence shown here is derived from an EMBL/GenBank/DDBJ whole genome shotgun (WGS) entry which is preliminary data.</text>
</comment>
<keyword evidence="2" id="KW-1185">Reference proteome</keyword>
<dbReference type="AlphaFoldDB" id="A0A5B7FCX4"/>
<evidence type="ECO:0000313" key="1">
    <source>
        <dbReference type="EMBL" id="MPC45460.1"/>
    </source>
</evidence>
<dbReference type="Proteomes" id="UP000324222">
    <property type="component" value="Unassembled WGS sequence"/>
</dbReference>
<proteinExistence type="predicted"/>
<name>A0A5B7FCX4_PORTR</name>